<reference evidence="1" key="2">
    <citation type="submission" date="2021-04" db="EMBL/GenBank/DDBJ databases">
        <authorList>
            <person name="Gilroy R."/>
        </authorList>
    </citation>
    <scope>NUCLEOTIDE SEQUENCE</scope>
    <source>
        <strain evidence="1">CHK189-11263</strain>
    </source>
</reference>
<gene>
    <name evidence="1" type="ORF">H9714_10345</name>
</gene>
<protein>
    <submittedName>
        <fullName evidence="1">Uncharacterized protein</fullName>
    </submittedName>
</protein>
<dbReference type="AlphaFoldDB" id="A0A9D2MD48"/>
<sequence>MREDKPLRFVVTHPDYGTAEVTALDKAAATVEAARLWGAVWREIACECTVSRGQRVLEHYCRRCGRRIRAQGLCPECRAVEELARRMAGSIPTRDRRAGMR</sequence>
<dbReference type="EMBL" id="DWYC01000088">
    <property type="protein sequence ID" value="HJB57938.1"/>
    <property type="molecule type" value="Genomic_DNA"/>
</dbReference>
<organism evidence="1 2">
    <name type="scientific">Candidatus Flavonifractor intestinipullorum</name>
    <dbReference type="NCBI Taxonomy" id="2838587"/>
    <lineage>
        <taxon>Bacteria</taxon>
        <taxon>Bacillati</taxon>
        <taxon>Bacillota</taxon>
        <taxon>Clostridia</taxon>
        <taxon>Eubacteriales</taxon>
        <taxon>Oscillospiraceae</taxon>
        <taxon>Flavonifractor</taxon>
    </lineage>
</organism>
<evidence type="ECO:0000313" key="2">
    <source>
        <dbReference type="Proteomes" id="UP000824208"/>
    </source>
</evidence>
<name>A0A9D2MD48_9FIRM</name>
<reference evidence="1" key="1">
    <citation type="journal article" date="2021" name="PeerJ">
        <title>Extensive microbial diversity within the chicken gut microbiome revealed by metagenomics and culture.</title>
        <authorList>
            <person name="Gilroy R."/>
            <person name="Ravi A."/>
            <person name="Getino M."/>
            <person name="Pursley I."/>
            <person name="Horton D.L."/>
            <person name="Alikhan N.F."/>
            <person name="Baker D."/>
            <person name="Gharbi K."/>
            <person name="Hall N."/>
            <person name="Watson M."/>
            <person name="Adriaenssens E.M."/>
            <person name="Foster-Nyarko E."/>
            <person name="Jarju S."/>
            <person name="Secka A."/>
            <person name="Antonio M."/>
            <person name="Oren A."/>
            <person name="Chaudhuri R.R."/>
            <person name="La Ragione R."/>
            <person name="Hildebrand F."/>
            <person name="Pallen M.J."/>
        </authorList>
    </citation>
    <scope>NUCLEOTIDE SEQUENCE</scope>
    <source>
        <strain evidence="1">CHK189-11263</strain>
    </source>
</reference>
<proteinExistence type="predicted"/>
<comment type="caution">
    <text evidence="1">The sequence shown here is derived from an EMBL/GenBank/DDBJ whole genome shotgun (WGS) entry which is preliminary data.</text>
</comment>
<accession>A0A9D2MD48</accession>
<evidence type="ECO:0000313" key="1">
    <source>
        <dbReference type="EMBL" id="HJB57938.1"/>
    </source>
</evidence>
<dbReference type="Proteomes" id="UP000824208">
    <property type="component" value="Unassembled WGS sequence"/>
</dbReference>